<comment type="caution">
    <text evidence="2">The sequence shown here is derived from an EMBL/GenBank/DDBJ whole genome shotgun (WGS) entry which is preliminary data.</text>
</comment>
<dbReference type="EMBL" id="JAVXUP010000467">
    <property type="protein sequence ID" value="KAK3027294.1"/>
    <property type="molecule type" value="Genomic_DNA"/>
</dbReference>
<dbReference type="InterPro" id="IPR044861">
    <property type="entry name" value="IPNS-like_FE2OG_OXY"/>
</dbReference>
<dbReference type="Pfam" id="PF03171">
    <property type="entry name" value="2OG-FeII_Oxy"/>
    <property type="match status" value="1"/>
</dbReference>
<dbReference type="InterPro" id="IPR027443">
    <property type="entry name" value="IPNS-like_sf"/>
</dbReference>
<gene>
    <name evidence="2" type="ORF">RJ639_041115</name>
</gene>
<dbReference type="InterPro" id="IPR050231">
    <property type="entry name" value="Iron_ascorbate_oxido_reductase"/>
</dbReference>
<evidence type="ECO:0000313" key="3">
    <source>
        <dbReference type="Proteomes" id="UP001188597"/>
    </source>
</evidence>
<dbReference type="AlphaFoldDB" id="A0AA88WIC6"/>
<reference evidence="2" key="1">
    <citation type="submission" date="2022-12" db="EMBL/GenBank/DDBJ databases">
        <title>Draft genome assemblies for two species of Escallonia (Escalloniales).</title>
        <authorList>
            <person name="Chanderbali A."/>
            <person name="Dervinis C."/>
            <person name="Anghel I."/>
            <person name="Soltis D."/>
            <person name="Soltis P."/>
            <person name="Zapata F."/>
        </authorList>
    </citation>
    <scope>NUCLEOTIDE SEQUENCE</scope>
    <source>
        <strain evidence="2">UCBG64.0493</strain>
        <tissue evidence="2">Leaf</tissue>
    </source>
</reference>
<sequence length="115" mass="12868">MQDIAGLPEKLVEACEWGSFRLINHGVSEELMSEVKAITGELVPVDPMPSTFVINVGDIAKLWSNGRFCNVKHRVQCYEPAIRISVALFVLGTRDTKVETRPELVDSRTSRLRTP</sequence>
<accession>A0AA88WIC6</accession>
<organism evidence="2 3">
    <name type="scientific">Escallonia herrerae</name>
    <dbReference type="NCBI Taxonomy" id="1293975"/>
    <lineage>
        <taxon>Eukaryota</taxon>
        <taxon>Viridiplantae</taxon>
        <taxon>Streptophyta</taxon>
        <taxon>Embryophyta</taxon>
        <taxon>Tracheophyta</taxon>
        <taxon>Spermatophyta</taxon>
        <taxon>Magnoliopsida</taxon>
        <taxon>eudicotyledons</taxon>
        <taxon>Gunneridae</taxon>
        <taxon>Pentapetalae</taxon>
        <taxon>asterids</taxon>
        <taxon>campanulids</taxon>
        <taxon>Escalloniales</taxon>
        <taxon>Escalloniaceae</taxon>
        <taxon>Escallonia</taxon>
    </lineage>
</organism>
<proteinExistence type="predicted"/>
<dbReference type="Proteomes" id="UP001188597">
    <property type="component" value="Unassembled WGS sequence"/>
</dbReference>
<keyword evidence="3" id="KW-1185">Reference proteome</keyword>
<evidence type="ECO:0000313" key="2">
    <source>
        <dbReference type="EMBL" id="KAK3027294.1"/>
    </source>
</evidence>
<protein>
    <recommendedName>
        <fullName evidence="1">Isopenicillin N synthase-like Fe(2+) 2OG dioxygenase domain-containing protein</fullName>
    </recommendedName>
</protein>
<feature type="domain" description="Isopenicillin N synthase-like Fe(2+) 2OG dioxygenase" evidence="1">
    <location>
        <begin position="37"/>
        <end position="90"/>
    </location>
</feature>
<evidence type="ECO:0000259" key="1">
    <source>
        <dbReference type="Pfam" id="PF03171"/>
    </source>
</evidence>
<name>A0AA88WIC6_9ASTE</name>
<dbReference type="SUPFAM" id="SSF51197">
    <property type="entry name" value="Clavaminate synthase-like"/>
    <property type="match status" value="1"/>
</dbReference>
<dbReference type="Gene3D" id="2.60.120.330">
    <property type="entry name" value="B-lactam Antibiotic, Isopenicillin N Synthase, Chain"/>
    <property type="match status" value="1"/>
</dbReference>
<dbReference type="PANTHER" id="PTHR47990">
    <property type="entry name" value="2-OXOGLUTARATE (2OG) AND FE(II)-DEPENDENT OXYGENASE SUPERFAMILY PROTEIN-RELATED"/>
    <property type="match status" value="1"/>
</dbReference>